<evidence type="ECO:0000313" key="5">
    <source>
        <dbReference type="Proteomes" id="UP000314980"/>
    </source>
</evidence>
<evidence type="ECO:0000256" key="3">
    <source>
        <dbReference type="ARBA" id="ARBA00023274"/>
    </source>
</evidence>
<dbReference type="STRING" id="8187.ENSLCAP00010005658"/>
<dbReference type="InterPro" id="IPR000597">
    <property type="entry name" value="Ribosomal_uL3"/>
</dbReference>
<accession>A0A4W6BX78</accession>
<reference evidence="5" key="1">
    <citation type="submission" date="2015-09" db="EMBL/GenBank/DDBJ databases">
        <authorList>
            <person name="Sai Rama Sridatta P."/>
        </authorList>
    </citation>
    <scope>NUCLEOTIDE SEQUENCE [LARGE SCALE GENOMIC DNA]</scope>
</reference>
<dbReference type="SUPFAM" id="SSF50447">
    <property type="entry name" value="Translation proteins"/>
    <property type="match status" value="1"/>
</dbReference>
<evidence type="ECO:0000313" key="4">
    <source>
        <dbReference type="Ensembl" id="ENSLCAP00010005658.1"/>
    </source>
</evidence>
<evidence type="ECO:0000256" key="1">
    <source>
        <dbReference type="ARBA" id="ARBA00006540"/>
    </source>
</evidence>
<evidence type="ECO:0000256" key="2">
    <source>
        <dbReference type="ARBA" id="ARBA00022980"/>
    </source>
</evidence>
<proteinExistence type="inferred from homology"/>
<comment type="similarity">
    <text evidence="1">Belongs to the universal ribosomal protein uL3 family.</text>
</comment>
<keyword evidence="5" id="KW-1185">Reference proteome</keyword>
<dbReference type="InterPro" id="IPR009000">
    <property type="entry name" value="Transl_B-barrel_sf"/>
</dbReference>
<dbReference type="Ensembl" id="ENSLCAT00010005794.1">
    <property type="protein sequence ID" value="ENSLCAP00010005658.1"/>
    <property type="gene ID" value="ENSLCAG00010002811.1"/>
</dbReference>
<reference evidence="4" key="2">
    <citation type="submission" date="2025-08" db="UniProtKB">
        <authorList>
            <consortium name="Ensembl"/>
        </authorList>
    </citation>
    <scope>IDENTIFICATION</scope>
</reference>
<organism evidence="4 5">
    <name type="scientific">Lates calcarifer</name>
    <name type="common">Barramundi</name>
    <name type="synonym">Holocentrus calcarifer</name>
    <dbReference type="NCBI Taxonomy" id="8187"/>
    <lineage>
        <taxon>Eukaryota</taxon>
        <taxon>Metazoa</taxon>
        <taxon>Chordata</taxon>
        <taxon>Craniata</taxon>
        <taxon>Vertebrata</taxon>
        <taxon>Euteleostomi</taxon>
        <taxon>Actinopterygii</taxon>
        <taxon>Neopterygii</taxon>
        <taxon>Teleostei</taxon>
        <taxon>Neoteleostei</taxon>
        <taxon>Acanthomorphata</taxon>
        <taxon>Carangaria</taxon>
        <taxon>Carangaria incertae sedis</taxon>
        <taxon>Centropomidae</taxon>
        <taxon>Lates</taxon>
    </lineage>
</organism>
<dbReference type="GO" id="GO:0006412">
    <property type="term" value="P:translation"/>
    <property type="evidence" value="ECO:0007669"/>
    <property type="project" value="InterPro"/>
</dbReference>
<dbReference type="InParanoid" id="A0A4W6BX78"/>
<name>A0A4W6BX78_LATCA</name>
<dbReference type="GO" id="GO:0005840">
    <property type="term" value="C:ribosome"/>
    <property type="evidence" value="ECO:0007669"/>
    <property type="project" value="UniProtKB-KW"/>
</dbReference>
<dbReference type="AlphaFoldDB" id="A0A4W6BX78"/>
<dbReference type="GO" id="GO:0003735">
    <property type="term" value="F:structural constituent of ribosome"/>
    <property type="evidence" value="ECO:0007669"/>
    <property type="project" value="InterPro"/>
</dbReference>
<dbReference type="Proteomes" id="UP000314980">
    <property type="component" value="Unassembled WGS sequence"/>
</dbReference>
<keyword evidence="3" id="KW-0687">Ribonucleoprotein</keyword>
<keyword evidence="2" id="KW-0689">Ribosomal protein</keyword>
<dbReference type="GO" id="GO:1990904">
    <property type="term" value="C:ribonucleoprotein complex"/>
    <property type="evidence" value="ECO:0007669"/>
    <property type="project" value="UniProtKB-KW"/>
</dbReference>
<protein>
    <submittedName>
        <fullName evidence="4">Uncharacterized protein</fullName>
    </submittedName>
</protein>
<sequence>DFLPRKKSCHHHSKAKSFLIQGQLVHLISLPGCKAGMIHIEIKMEVVEAVTFVEALSVNVVGVTYIQYIYTYKQFGTIWESYRNSFLNLAGSVWTCSERR</sequence>
<dbReference type="Pfam" id="PF00297">
    <property type="entry name" value="Ribosomal_L3"/>
    <property type="match status" value="1"/>
</dbReference>
<reference evidence="4" key="3">
    <citation type="submission" date="2025-09" db="UniProtKB">
        <authorList>
            <consortium name="Ensembl"/>
        </authorList>
    </citation>
    <scope>IDENTIFICATION</scope>
</reference>